<dbReference type="RefSeq" id="WP_065820990.1">
    <property type="nucleotide sequence ID" value="NZ_CP014673.1"/>
</dbReference>
<evidence type="ECO:0000256" key="1">
    <source>
        <dbReference type="SAM" id="Coils"/>
    </source>
</evidence>
<sequence length="702" mass="76088">MATIRTAIQVQDRMTVPLRSITNALNITISSFEAMQRASSNAIDTSSIQAAREQLNKAEIAFDEIEQEIRQANQAQQQFNNDIRNGQTAASELHSKFMKIAGTISAVLGVKQIIGLSDEITQTTARLNMINDGLQTTEQLQNMIFQSAQRSRASYADTANIVAKLGLRAGDAFDSNAEIIAFAETLNKMFVIAGASQQEMASASLQLTQALGSGVLRGEELNAVFEAAPNIIQAIADYLDVPIGQIRDIAAEGQITADIVKNAVLDAAGKVDEQFRDMPITFAQIWTMIKNEALMAFQPILQRINEIGNSERFTVLINNLINGIIVLATVATELFDIMTSIADVISNNWSWLEPIVWGIVGAFIAYNAVALITNGIIMAQAFADKVSAASKALATGATFTYTVAQHGLNAALYACPLNWYILLIIALIALFYAAVAAVNKFAGTNVSATGIIVGAFMVALAFIGNLFIGLWNLIVDVAASIWDVIAMVAEFLANIFVDPIGSIVRLFAGMADAVLGILQGIAKAIDAIFGSNLAEAVSGWRSGLKGAVDDLVGETKIQIPRLDTRSLYLDRFEYGKAWEYGYTAGEKFEESINLKNILGDALRTLDAYELGNQLDGIYNGVDTTAFNTAAMKDSMDTTEEELKYLRDIAEQEVINRFTTAEIRIDAPINANIASNMDLDGVVNYLEEKLYETMQIAAEGVHE</sequence>
<feature type="transmembrane region" description="Helical" evidence="2">
    <location>
        <begin position="355"/>
        <end position="380"/>
    </location>
</feature>
<evidence type="ECO:0000313" key="4">
    <source>
        <dbReference type="EMBL" id="ANX01846.1"/>
    </source>
</evidence>
<organism evidence="4 5">
    <name type="scientific">Thermoclostridium stercorarium subsp. leptospartum DSM 9219</name>
    <dbReference type="NCBI Taxonomy" id="1346611"/>
    <lineage>
        <taxon>Bacteria</taxon>
        <taxon>Bacillati</taxon>
        <taxon>Bacillota</taxon>
        <taxon>Clostridia</taxon>
        <taxon>Eubacteriales</taxon>
        <taxon>Oscillospiraceae</taxon>
        <taxon>Thermoclostridium</taxon>
    </lineage>
</organism>
<keyword evidence="2" id="KW-0472">Membrane</keyword>
<feature type="transmembrane region" description="Helical" evidence="2">
    <location>
        <begin position="419"/>
        <end position="438"/>
    </location>
</feature>
<reference evidence="4 5" key="1">
    <citation type="submission" date="2016-02" db="EMBL/GenBank/DDBJ databases">
        <title>Comparison of Clostridium stercorarium subspecies using comparative genomics and transcriptomics.</title>
        <authorList>
            <person name="Schellenberg J."/>
            <person name="Thallinger G."/>
            <person name="Levin D.B."/>
            <person name="Zhang X."/>
            <person name="Alvare G."/>
            <person name="Fristensky B."/>
            <person name="Sparling R."/>
        </authorList>
    </citation>
    <scope>NUCLEOTIDE SEQUENCE [LARGE SCALE GENOMIC DNA]</scope>
    <source>
        <strain evidence="4 5">DSM 9219</strain>
    </source>
</reference>
<dbReference type="Pfam" id="PF20155">
    <property type="entry name" value="TMP_3"/>
    <property type="match status" value="1"/>
</dbReference>
<feature type="transmembrane region" description="Helical" evidence="2">
    <location>
        <begin position="313"/>
        <end position="335"/>
    </location>
</feature>
<feature type="domain" description="Tape measure protein N-terminal" evidence="3">
    <location>
        <begin position="111"/>
        <end position="297"/>
    </location>
</feature>
<evidence type="ECO:0000259" key="3">
    <source>
        <dbReference type="Pfam" id="PF20155"/>
    </source>
</evidence>
<keyword evidence="2" id="KW-1133">Transmembrane helix</keyword>
<accession>A0A1B1YM93</accession>
<proteinExistence type="predicted"/>
<keyword evidence="2" id="KW-0812">Transmembrane</keyword>
<feature type="transmembrane region" description="Helical" evidence="2">
    <location>
        <begin position="450"/>
        <end position="471"/>
    </location>
</feature>
<feature type="coiled-coil region" evidence="1">
    <location>
        <begin position="48"/>
        <end position="82"/>
    </location>
</feature>
<dbReference type="Proteomes" id="UP000092931">
    <property type="component" value="Chromosome"/>
</dbReference>
<dbReference type="NCBIfam" id="TIGR02675">
    <property type="entry name" value="tape_meas_nterm"/>
    <property type="match status" value="1"/>
</dbReference>
<dbReference type="EMBL" id="CP014673">
    <property type="protein sequence ID" value="ANX01846.1"/>
    <property type="molecule type" value="Genomic_DNA"/>
</dbReference>
<protein>
    <submittedName>
        <fullName evidence="4">Phage tail tape measure protein</fullName>
    </submittedName>
</protein>
<dbReference type="InterPro" id="IPR013491">
    <property type="entry name" value="Tape_meas_N"/>
</dbReference>
<feature type="transmembrane region" description="Helical" evidence="2">
    <location>
        <begin position="477"/>
        <end position="497"/>
    </location>
</feature>
<evidence type="ECO:0000256" key="2">
    <source>
        <dbReference type="SAM" id="Phobius"/>
    </source>
</evidence>
<dbReference type="AlphaFoldDB" id="A0A1B1YM93"/>
<name>A0A1B1YM93_THEST</name>
<evidence type="ECO:0000313" key="5">
    <source>
        <dbReference type="Proteomes" id="UP000092931"/>
    </source>
</evidence>
<keyword evidence="1" id="KW-0175">Coiled coil</keyword>
<gene>
    <name evidence="4" type="ORF">CSTERLE_09850</name>
</gene>